<accession>A0AAJ4XNJ9</accession>
<evidence type="ECO:0000256" key="1">
    <source>
        <dbReference type="SAM" id="Phobius"/>
    </source>
</evidence>
<dbReference type="AlphaFoldDB" id="A0AAJ4XNJ9"/>
<reference evidence="3" key="1">
    <citation type="submission" date="2023-10" db="EMBL/GenBank/DDBJ databases">
        <authorList>
            <person name="Guldener U."/>
        </authorList>
    </citation>
    <scope>NUCLEOTIDE SEQUENCE</scope>
    <source>
        <strain evidence="3">Mp4</strain>
    </source>
</reference>
<sequence>MCPDLALIVSLLLLCMLLVEREASRCRRLFRPALFFAEIAVPLTLFFTLTLISIRFQMFHAIFEIGHSTALLDEAKPVRLITHFTYYTDNNFKSRLAGLCYIWNNGIHGKKSHGSPIELSPCGTYVSQMGKPAMRRCASGQEFIGVSKSYADVKSP</sequence>
<gene>
    <name evidence="3" type="ORF">MEPE_04279</name>
</gene>
<keyword evidence="1" id="KW-0472">Membrane</keyword>
<keyword evidence="1" id="KW-0812">Transmembrane</keyword>
<evidence type="ECO:0000256" key="2">
    <source>
        <dbReference type="SAM" id="SignalP"/>
    </source>
</evidence>
<feature type="transmembrane region" description="Helical" evidence="1">
    <location>
        <begin position="33"/>
        <end position="54"/>
    </location>
</feature>
<feature type="chain" id="PRO_5042511093" evidence="2">
    <location>
        <begin position="24"/>
        <end position="156"/>
    </location>
</feature>
<protein>
    <submittedName>
        <fullName evidence="3">Uncharacterized protein</fullName>
    </submittedName>
</protein>
<proteinExistence type="predicted"/>
<feature type="signal peptide" evidence="2">
    <location>
        <begin position="1"/>
        <end position="23"/>
    </location>
</feature>
<dbReference type="EMBL" id="OAPG01000010">
    <property type="protein sequence ID" value="SNX85570.1"/>
    <property type="molecule type" value="Genomic_DNA"/>
</dbReference>
<organism evidence="3 4">
    <name type="scientific">Melanopsichium pennsylvanicum</name>
    <dbReference type="NCBI Taxonomy" id="63383"/>
    <lineage>
        <taxon>Eukaryota</taxon>
        <taxon>Fungi</taxon>
        <taxon>Dikarya</taxon>
        <taxon>Basidiomycota</taxon>
        <taxon>Ustilaginomycotina</taxon>
        <taxon>Ustilaginomycetes</taxon>
        <taxon>Ustilaginales</taxon>
        <taxon>Ustilaginaceae</taxon>
        <taxon>Melanopsichium</taxon>
    </lineage>
</organism>
<keyword evidence="1" id="KW-1133">Transmembrane helix</keyword>
<evidence type="ECO:0000313" key="4">
    <source>
        <dbReference type="Proteomes" id="UP001294444"/>
    </source>
</evidence>
<evidence type="ECO:0000313" key="3">
    <source>
        <dbReference type="EMBL" id="SNX85570.1"/>
    </source>
</evidence>
<comment type="caution">
    <text evidence="3">The sequence shown here is derived from an EMBL/GenBank/DDBJ whole genome shotgun (WGS) entry which is preliminary data.</text>
</comment>
<keyword evidence="2" id="KW-0732">Signal</keyword>
<dbReference type="Proteomes" id="UP001294444">
    <property type="component" value="Unassembled WGS sequence"/>
</dbReference>
<keyword evidence="4" id="KW-1185">Reference proteome</keyword>
<name>A0AAJ4XNJ9_9BASI</name>